<feature type="region of interest" description="Disordered" evidence="1">
    <location>
        <begin position="203"/>
        <end position="241"/>
    </location>
</feature>
<feature type="compositionally biased region" description="Low complexity" evidence="1">
    <location>
        <begin position="30"/>
        <end position="41"/>
    </location>
</feature>
<organism evidence="2 3">
    <name type="scientific">Prorocentrum cordatum</name>
    <dbReference type="NCBI Taxonomy" id="2364126"/>
    <lineage>
        <taxon>Eukaryota</taxon>
        <taxon>Sar</taxon>
        <taxon>Alveolata</taxon>
        <taxon>Dinophyceae</taxon>
        <taxon>Prorocentrales</taxon>
        <taxon>Prorocentraceae</taxon>
        <taxon>Prorocentrum</taxon>
    </lineage>
</organism>
<keyword evidence="3" id="KW-1185">Reference proteome</keyword>
<evidence type="ECO:0000313" key="3">
    <source>
        <dbReference type="Proteomes" id="UP001189429"/>
    </source>
</evidence>
<dbReference type="EMBL" id="CAUYUJ010016400">
    <property type="protein sequence ID" value="CAK0864861.1"/>
    <property type="molecule type" value="Genomic_DNA"/>
</dbReference>
<reference evidence="2" key="1">
    <citation type="submission" date="2023-10" db="EMBL/GenBank/DDBJ databases">
        <authorList>
            <person name="Chen Y."/>
            <person name="Shah S."/>
            <person name="Dougan E. K."/>
            <person name="Thang M."/>
            <person name="Chan C."/>
        </authorList>
    </citation>
    <scope>NUCLEOTIDE SEQUENCE [LARGE SCALE GENOMIC DNA]</scope>
</reference>
<feature type="region of interest" description="Disordered" evidence="1">
    <location>
        <begin position="1"/>
        <end position="41"/>
    </location>
</feature>
<dbReference type="Proteomes" id="UP001189429">
    <property type="component" value="Unassembled WGS sequence"/>
</dbReference>
<evidence type="ECO:0000313" key="2">
    <source>
        <dbReference type="EMBL" id="CAK0864861.1"/>
    </source>
</evidence>
<protein>
    <submittedName>
        <fullName evidence="2">Uncharacterized protein</fullName>
    </submittedName>
</protein>
<name>A0ABN9UXF6_9DINO</name>
<accession>A0ABN9UXF6</accession>
<feature type="compositionally biased region" description="Basic and acidic residues" evidence="1">
    <location>
        <begin position="16"/>
        <end position="28"/>
    </location>
</feature>
<evidence type="ECO:0000256" key="1">
    <source>
        <dbReference type="SAM" id="MobiDB-lite"/>
    </source>
</evidence>
<sequence length="241" mass="25397">MDCVLDPQSSEVTSARSEHLQESMRRLEQSVSSGSCGTSSTGLPQGHAFLQEGLGGLPVDGHGKGHRAASGANHRLGVRPVPQMACHPEVARSLSRIEALLLQTVSLFEVELYSEQDGYSVLQSASGGGGRQHVAAAVASALRTGAELFAHRVDSEVEEEIAVRERLGRPHLTEMVKAGRQGVEARPSGASRAFRGWAQHAEFGAGPHAAPATAQEAKRRGRRRGRAAGDAASAPSLDDVM</sequence>
<comment type="caution">
    <text evidence="2">The sequence shown here is derived from an EMBL/GenBank/DDBJ whole genome shotgun (WGS) entry which is preliminary data.</text>
</comment>
<proteinExistence type="predicted"/>
<gene>
    <name evidence="2" type="ORF">PCOR1329_LOCUS52594</name>
</gene>